<dbReference type="Proteomes" id="UP001610063">
    <property type="component" value="Unassembled WGS sequence"/>
</dbReference>
<dbReference type="InterPro" id="IPR021109">
    <property type="entry name" value="Peptidase_aspartic_dom_sf"/>
</dbReference>
<dbReference type="RefSeq" id="WP_395416875.1">
    <property type="nucleotide sequence ID" value="NZ_JBIPKE010000014.1"/>
</dbReference>
<dbReference type="PROSITE" id="PS50106">
    <property type="entry name" value="PDZ"/>
    <property type="match status" value="1"/>
</dbReference>
<proteinExistence type="predicted"/>
<dbReference type="PROSITE" id="PS50175">
    <property type="entry name" value="ASP_PROT_RETROV"/>
    <property type="match status" value="1"/>
</dbReference>
<dbReference type="EMBL" id="JBIPKE010000014">
    <property type="protein sequence ID" value="MFH6983302.1"/>
    <property type="molecule type" value="Genomic_DNA"/>
</dbReference>
<evidence type="ECO:0000313" key="4">
    <source>
        <dbReference type="EMBL" id="MFH6983302.1"/>
    </source>
</evidence>
<evidence type="ECO:0000256" key="1">
    <source>
        <dbReference type="ARBA" id="ARBA00022801"/>
    </source>
</evidence>
<name>A0ABW7N7C6_9BACT</name>
<dbReference type="SMART" id="SM00228">
    <property type="entry name" value="PDZ"/>
    <property type="match status" value="1"/>
</dbReference>
<dbReference type="Pfam" id="PF13650">
    <property type="entry name" value="Asp_protease_2"/>
    <property type="match status" value="1"/>
</dbReference>
<comment type="caution">
    <text evidence="4">The sequence shown here is derived from an EMBL/GenBank/DDBJ whole genome shotgun (WGS) entry which is preliminary data.</text>
</comment>
<keyword evidence="1" id="KW-0378">Hydrolase</keyword>
<protein>
    <submittedName>
        <fullName evidence="4">Aspartyl protease family protein</fullName>
    </submittedName>
</protein>
<dbReference type="GO" id="GO:0008233">
    <property type="term" value="F:peptidase activity"/>
    <property type="evidence" value="ECO:0007669"/>
    <property type="project" value="UniProtKB-KW"/>
</dbReference>
<dbReference type="InterPro" id="IPR001995">
    <property type="entry name" value="Peptidase_A2_cat"/>
</dbReference>
<keyword evidence="5" id="KW-1185">Reference proteome</keyword>
<dbReference type="InterPro" id="IPR036034">
    <property type="entry name" value="PDZ_sf"/>
</dbReference>
<dbReference type="Gene3D" id="2.40.70.10">
    <property type="entry name" value="Acid Proteases"/>
    <property type="match status" value="2"/>
</dbReference>
<accession>A0ABW7N7C6</accession>
<evidence type="ECO:0000259" key="2">
    <source>
        <dbReference type="PROSITE" id="PS50106"/>
    </source>
</evidence>
<keyword evidence="4" id="KW-0645">Protease</keyword>
<dbReference type="SUPFAM" id="SSF50156">
    <property type="entry name" value="PDZ domain-like"/>
    <property type="match status" value="1"/>
</dbReference>
<reference evidence="4 5" key="1">
    <citation type="journal article" date="2013" name="Int. J. Syst. Evol. Microbiol.">
        <title>Marinoscillum luteum sp. nov., isolated from marine sediment.</title>
        <authorList>
            <person name="Cha I.T."/>
            <person name="Park S.J."/>
            <person name="Kim S.J."/>
            <person name="Kim J.G."/>
            <person name="Jung M.Y."/>
            <person name="Shin K.S."/>
            <person name="Kwon K.K."/>
            <person name="Yang S.H."/>
            <person name="Seo Y.S."/>
            <person name="Rhee S.K."/>
        </authorList>
    </citation>
    <scope>NUCLEOTIDE SEQUENCE [LARGE SCALE GENOMIC DNA]</scope>
    <source>
        <strain evidence="4 5">KCTC 23939</strain>
    </source>
</reference>
<dbReference type="Gene3D" id="2.30.42.10">
    <property type="match status" value="1"/>
</dbReference>
<sequence length="397" mass="44571">MMGTRASSQERIGFFMPDGVNMVEIKFEQYSNLIVIPITINNFLTLKFILDTGAESAILTEKVFGDILGLTYVRDIQIQGPGLIDSLQAFVATGIRMSMPGGIQGKGLNMLVLKEDYLELNKNLGEEIYGIIGYEVFNRFVINIDYDERILRIYRPESFKPRKWDTAIPMTVYNTKPFINMQITQDGKKDTVKLMVDSGASHALLLDVDNTDDLKRPEKVILTRLGHGLGGEIPGHLGRMNTCLIGDFSFEDVLVSIPISGAYIKAIKRGSRHGTLGGDLLSRFDVTFDYPNETLYLRKGRTFNDAFEANMSGMIIAAEGKKLDSLVVSDVNEDTPATEVDIRRGDVILKINGLNLQNSSVSEINAMLRKKDGLKIRLVIWRDGRKMKKTFRLKRMI</sequence>
<evidence type="ECO:0000259" key="3">
    <source>
        <dbReference type="PROSITE" id="PS50175"/>
    </source>
</evidence>
<dbReference type="Pfam" id="PF17820">
    <property type="entry name" value="PDZ_6"/>
    <property type="match status" value="1"/>
</dbReference>
<evidence type="ECO:0000313" key="5">
    <source>
        <dbReference type="Proteomes" id="UP001610063"/>
    </source>
</evidence>
<feature type="domain" description="Peptidase A2" evidence="3">
    <location>
        <begin position="46"/>
        <end position="82"/>
    </location>
</feature>
<dbReference type="GO" id="GO:0006508">
    <property type="term" value="P:proteolysis"/>
    <property type="evidence" value="ECO:0007669"/>
    <property type="project" value="UniProtKB-KW"/>
</dbReference>
<feature type="domain" description="PDZ" evidence="2">
    <location>
        <begin position="294"/>
        <end position="370"/>
    </location>
</feature>
<dbReference type="InterPro" id="IPR041489">
    <property type="entry name" value="PDZ_6"/>
</dbReference>
<dbReference type="InterPro" id="IPR001478">
    <property type="entry name" value="PDZ"/>
</dbReference>
<gene>
    <name evidence="4" type="ORF">ACHKAR_07630</name>
</gene>
<organism evidence="4 5">
    <name type="scientific">Marinoscillum luteum</name>
    <dbReference type="NCBI Taxonomy" id="861051"/>
    <lineage>
        <taxon>Bacteria</taxon>
        <taxon>Pseudomonadati</taxon>
        <taxon>Bacteroidota</taxon>
        <taxon>Cytophagia</taxon>
        <taxon>Cytophagales</taxon>
        <taxon>Reichenbachiellaceae</taxon>
        <taxon>Marinoscillum</taxon>
    </lineage>
</organism>